<evidence type="ECO:0000313" key="1">
    <source>
        <dbReference type="EMBL" id="GGV05149.1"/>
    </source>
</evidence>
<reference evidence="2" key="1">
    <citation type="journal article" date="2019" name="Int. J. Syst. Evol. Microbiol.">
        <title>The Global Catalogue of Microorganisms (GCM) 10K type strain sequencing project: providing services to taxonomists for standard genome sequencing and annotation.</title>
        <authorList>
            <consortium name="The Broad Institute Genomics Platform"/>
            <consortium name="The Broad Institute Genome Sequencing Center for Infectious Disease"/>
            <person name="Wu L."/>
            <person name="Ma J."/>
        </authorList>
    </citation>
    <scope>NUCLEOTIDE SEQUENCE [LARGE SCALE GENOMIC DNA]</scope>
    <source>
        <strain evidence="2">JCM 3399</strain>
    </source>
</reference>
<gene>
    <name evidence="1" type="ORF">GCM10010211_85260</name>
</gene>
<organism evidence="1 2">
    <name type="scientific">Streptomyces albospinus</name>
    <dbReference type="NCBI Taxonomy" id="285515"/>
    <lineage>
        <taxon>Bacteria</taxon>
        <taxon>Bacillati</taxon>
        <taxon>Actinomycetota</taxon>
        <taxon>Actinomycetes</taxon>
        <taxon>Kitasatosporales</taxon>
        <taxon>Streptomycetaceae</taxon>
        <taxon>Streptomyces</taxon>
    </lineage>
</organism>
<keyword evidence="2" id="KW-1185">Reference proteome</keyword>
<name>A0ABQ2VSV3_9ACTN</name>
<dbReference type="Proteomes" id="UP000654471">
    <property type="component" value="Unassembled WGS sequence"/>
</dbReference>
<accession>A0ABQ2VSV3</accession>
<evidence type="ECO:0000313" key="2">
    <source>
        <dbReference type="Proteomes" id="UP000654471"/>
    </source>
</evidence>
<dbReference type="EMBL" id="BMRP01000107">
    <property type="protein sequence ID" value="GGV05149.1"/>
    <property type="molecule type" value="Genomic_DNA"/>
</dbReference>
<protein>
    <submittedName>
        <fullName evidence="1">Uncharacterized protein</fullName>
    </submittedName>
</protein>
<dbReference type="RefSeq" id="WP_268249903.1">
    <property type="nucleotide sequence ID" value="NZ_BMRP01000107.1"/>
</dbReference>
<proteinExistence type="predicted"/>
<comment type="caution">
    <text evidence="1">The sequence shown here is derived from an EMBL/GenBank/DDBJ whole genome shotgun (WGS) entry which is preliminary data.</text>
</comment>
<sequence length="41" mass="4660">MASVAWWTPSSLQWSSFVYELSVTEEQRAKLAAELRKAACK</sequence>